<dbReference type="PROSITE" id="PS50887">
    <property type="entry name" value="GGDEF"/>
    <property type="match status" value="1"/>
</dbReference>
<evidence type="ECO:0000313" key="4">
    <source>
        <dbReference type="Proteomes" id="UP000190064"/>
    </source>
</evidence>
<name>A0A1T1H9H1_OCELI</name>
<keyword evidence="1" id="KW-0472">Membrane</keyword>
<dbReference type="InterPro" id="IPR043128">
    <property type="entry name" value="Rev_trsase/Diguanyl_cyclase"/>
</dbReference>
<reference evidence="3" key="1">
    <citation type="submission" date="2017-02" db="EMBL/GenBank/DDBJ databases">
        <title>Draft Genome Sequence of the Salt Water Bacterium Oceanospirillum linum ATCC 11336.</title>
        <authorList>
            <person name="Trachtenberg A.M."/>
            <person name="Carney J.G."/>
            <person name="Linnane J.D."/>
            <person name="Rheaume B.A."/>
            <person name="Pitts N.L."/>
            <person name="Mykles D.L."/>
            <person name="Maclea K.S."/>
        </authorList>
    </citation>
    <scope>NUCLEOTIDE SEQUENCE [LARGE SCALE GENOMIC DNA]</scope>
    <source>
        <strain evidence="3">ATCC 11336</strain>
    </source>
</reference>
<comment type="caution">
    <text evidence="3">The sequence shown here is derived from an EMBL/GenBank/DDBJ whole genome shotgun (WGS) entry which is preliminary data.</text>
</comment>
<keyword evidence="4" id="KW-1185">Reference proteome</keyword>
<dbReference type="RefSeq" id="WP_078320340.1">
    <property type="nucleotide sequence ID" value="NZ_FXTS01000007.1"/>
</dbReference>
<dbReference type="Proteomes" id="UP000190064">
    <property type="component" value="Unassembled WGS sequence"/>
</dbReference>
<keyword evidence="1" id="KW-0812">Transmembrane</keyword>
<dbReference type="InterPro" id="IPR000160">
    <property type="entry name" value="GGDEF_dom"/>
</dbReference>
<dbReference type="SUPFAM" id="SSF55073">
    <property type="entry name" value="Nucleotide cyclase"/>
    <property type="match status" value="1"/>
</dbReference>
<evidence type="ECO:0000313" key="3">
    <source>
        <dbReference type="EMBL" id="OOV86519.1"/>
    </source>
</evidence>
<evidence type="ECO:0000256" key="1">
    <source>
        <dbReference type="SAM" id="Phobius"/>
    </source>
</evidence>
<proteinExistence type="predicted"/>
<dbReference type="Pfam" id="PF00990">
    <property type="entry name" value="GGDEF"/>
    <property type="match status" value="1"/>
</dbReference>
<feature type="transmembrane region" description="Helical" evidence="1">
    <location>
        <begin position="43"/>
        <end position="61"/>
    </location>
</feature>
<dbReference type="STRING" id="966.BTA35_0213555"/>
<dbReference type="SMART" id="SM00267">
    <property type="entry name" value="GGDEF"/>
    <property type="match status" value="1"/>
</dbReference>
<protein>
    <recommendedName>
        <fullName evidence="2">GGDEF domain-containing protein</fullName>
    </recommendedName>
</protein>
<dbReference type="AlphaFoldDB" id="A0A1T1H9H1"/>
<feature type="transmembrane region" description="Helical" evidence="1">
    <location>
        <begin position="73"/>
        <end position="90"/>
    </location>
</feature>
<evidence type="ECO:0000259" key="2">
    <source>
        <dbReference type="PROSITE" id="PS50887"/>
    </source>
</evidence>
<dbReference type="Gene3D" id="3.30.70.270">
    <property type="match status" value="1"/>
</dbReference>
<feature type="transmembrane region" description="Helical" evidence="1">
    <location>
        <begin position="137"/>
        <end position="157"/>
    </location>
</feature>
<feature type="domain" description="GGDEF" evidence="2">
    <location>
        <begin position="200"/>
        <end position="321"/>
    </location>
</feature>
<organism evidence="3 4">
    <name type="scientific">Oceanospirillum linum</name>
    <dbReference type="NCBI Taxonomy" id="966"/>
    <lineage>
        <taxon>Bacteria</taxon>
        <taxon>Pseudomonadati</taxon>
        <taxon>Pseudomonadota</taxon>
        <taxon>Gammaproteobacteria</taxon>
        <taxon>Oceanospirillales</taxon>
        <taxon>Oceanospirillaceae</taxon>
        <taxon>Oceanospirillum</taxon>
    </lineage>
</organism>
<gene>
    <name evidence="3" type="ORF">BTA35_0213555</name>
</gene>
<dbReference type="InterPro" id="IPR029787">
    <property type="entry name" value="Nucleotide_cyclase"/>
</dbReference>
<sequence length="321" mass="36492">MIDLGQNTSKMRDKVTAGLYFSLAFVLAIIAWYHYMLGHYQQILWPALSSPFILVLALIRLFQSNESRDITPYPLLVLLGLVVLNSGPLFDPLYRQWLYMVPVLTYFILPVRQASFSLLLFFSLFVFFAVEQINPLILIDLAINLSLFSGICFIFAYTQESQTQTLERLSGKDSLTGAFSANQLSKRLVAEVSRAKATRRPLSALLFTIHNIEDFTARQGEYKTRNLFIKVSQIMEEVGRTGDEIYRMSDNSFLLLLPNTSINGCIVLKERLIQQMEDHFELSAIARDLGLNPVTLQASETSNQFMERALADPDMRAHNAL</sequence>
<feature type="transmembrane region" description="Helical" evidence="1">
    <location>
        <begin position="17"/>
        <end position="37"/>
    </location>
</feature>
<keyword evidence="1" id="KW-1133">Transmembrane helix</keyword>
<feature type="transmembrane region" description="Helical" evidence="1">
    <location>
        <begin position="110"/>
        <end position="130"/>
    </location>
</feature>
<accession>A0A1T1H9H1</accession>
<dbReference type="EMBL" id="MTSD02000006">
    <property type="protein sequence ID" value="OOV86519.1"/>
    <property type="molecule type" value="Genomic_DNA"/>
</dbReference>